<dbReference type="OrthoDB" id="10261640at2759"/>
<dbReference type="PANTHER" id="PTHR19857">
    <property type="entry name" value="MITOCHONDRIAL DIVISION PROTEIN 1-RELATED"/>
    <property type="match status" value="1"/>
</dbReference>
<gene>
    <name evidence="4" type="ORF">NEOLI_001816</name>
</gene>
<dbReference type="SMART" id="SM00320">
    <property type="entry name" value="WD40"/>
    <property type="match status" value="7"/>
</dbReference>
<evidence type="ECO:0000256" key="1">
    <source>
        <dbReference type="ARBA" id="ARBA00022574"/>
    </source>
</evidence>
<dbReference type="AlphaFoldDB" id="A0A1U7LPN6"/>
<dbReference type="InterPro" id="IPR015943">
    <property type="entry name" value="WD40/YVTN_repeat-like_dom_sf"/>
</dbReference>
<dbReference type="PROSITE" id="PS50294">
    <property type="entry name" value="WD_REPEATS_REGION"/>
    <property type="match status" value="3"/>
</dbReference>
<reference evidence="4 5" key="1">
    <citation type="submission" date="2016-04" db="EMBL/GenBank/DDBJ databases">
        <title>Evolutionary innovation and constraint leading to complex multicellularity in the Ascomycota.</title>
        <authorList>
            <person name="Cisse O."/>
            <person name="Nguyen A."/>
            <person name="Hewitt D.A."/>
            <person name="Jedd G."/>
            <person name="Stajich J.E."/>
        </authorList>
    </citation>
    <scope>NUCLEOTIDE SEQUENCE [LARGE SCALE GENOMIC DNA]</scope>
    <source>
        <strain evidence="4 5">DAH-3</strain>
    </source>
</reference>
<feature type="repeat" description="WD" evidence="3">
    <location>
        <begin position="359"/>
        <end position="393"/>
    </location>
</feature>
<dbReference type="Pfam" id="PF00400">
    <property type="entry name" value="WD40"/>
    <property type="match status" value="3"/>
</dbReference>
<dbReference type="EMBL" id="LXFE01000737">
    <property type="protein sequence ID" value="OLL24553.1"/>
    <property type="molecule type" value="Genomic_DNA"/>
</dbReference>
<dbReference type="InterPro" id="IPR051179">
    <property type="entry name" value="WD_repeat_multifunction"/>
</dbReference>
<dbReference type="Gene3D" id="2.130.10.10">
    <property type="entry name" value="YVTN repeat-like/Quinoprotein amine dehydrogenase"/>
    <property type="match status" value="1"/>
</dbReference>
<evidence type="ECO:0000256" key="2">
    <source>
        <dbReference type="ARBA" id="ARBA00022737"/>
    </source>
</evidence>
<keyword evidence="5" id="KW-1185">Reference proteome</keyword>
<accession>A0A1U7LPN6</accession>
<dbReference type="SUPFAM" id="SSF50978">
    <property type="entry name" value="WD40 repeat-like"/>
    <property type="match status" value="1"/>
</dbReference>
<comment type="caution">
    <text evidence="4">The sequence shown here is derived from an EMBL/GenBank/DDBJ whole genome shotgun (WGS) entry which is preliminary data.</text>
</comment>
<feature type="repeat" description="WD" evidence="3">
    <location>
        <begin position="317"/>
        <end position="358"/>
    </location>
</feature>
<keyword evidence="1 3" id="KW-0853">WD repeat</keyword>
<dbReference type="OMA" id="SIWDYSK"/>
<sequence>MSDSEDLPTHFAPEELAEEITPDEHEPIYSDIEDDHSYENQGDIVTFTDDSIQGFFEHKDSIYTVDTFGDWAATGSGDDLGYIWEISSGEKVATLNGHQDTIVSVKFSHDGSMLATGGMDGKIFIWSVPTASPLNITEVGSEVEVLLAWTTLFNYVQWLQFHPSDPVLLAGISDGTIWMMDLPPGNTTHVFSGLTSACTCGTFAGSRVLGVDEEGSMIAWDAESREKLFSISPYDGRFKSDGWNVVVAKGDAAVLGGRNGSVKVVNIAKGTILGGFEVQRDSIETIRFVDVIGIVVCGSIDGAIVSYDIGSMKVRNIMTHEEPVVSVQVLDNGPMIVSCSVDGSLRKWDVRTGHQIQKWTGHHDGILAFAITQDQKKIVTGGDDGASLVFGLE</sequence>
<organism evidence="4 5">
    <name type="scientific">Neolecta irregularis (strain DAH-3)</name>
    <dbReference type="NCBI Taxonomy" id="1198029"/>
    <lineage>
        <taxon>Eukaryota</taxon>
        <taxon>Fungi</taxon>
        <taxon>Dikarya</taxon>
        <taxon>Ascomycota</taxon>
        <taxon>Taphrinomycotina</taxon>
        <taxon>Neolectales</taxon>
        <taxon>Neolectaceae</taxon>
        <taxon>Neolecta</taxon>
    </lineage>
</organism>
<evidence type="ECO:0000313" key="4">
    <source>
        <dbReference type="EMBL" id="OLL24553.1"/>
    </source>
</evidence>
<name>A0A1U7LPN6_NEOID</name>
<evidence type="ECO:0000313" key="5">
    <source>
        <dbReference type="Proteomes" id="UP000186594"/>
    </source>
</evidence>
<feature type="repeat" description="WD" evidence="3">
    <location>
        <begin position="95"/>
        <end position="136"/>
    </location>
</feature>
<dbReference type="InterPro" id="IPR036322">
    <property type="entry name" value="WD40_repeat_dom_sf"/>
</dbReference>
<dbReference type="STRING" id="1198029.A0A1U7LPN6"/>
<evidence type="ECO:0000256" key="3">
    <source>
        <dbReference type="PROSITE-ProRule" id="PRU00221"/>
    </source>
</evidence>
<proteinExistence type="predicted"/>
<keyword evidence="2" id="KW-0677">Repeat</keyword>
<dbReference type="PROSITE" id="PS50082">
    <property type="entry name" value="WD_REPEATS_2"/>
    <property type="match status" value="3"/>
</dbReference>
<dbReference type="PANTHER" id="PTHR19857:SF8">
    <property type="entry name" value="ANGIO-ASSOCIATED MIGRATORY CELL PROTEIN"/>
    <property type="match status" value="1"/>
</dbReference>
<dbReference type="CDD" id="cd00200">
    <property type="entry name" value="WD40"/>
    <property type="match status" value="1"/>
</dbReference>
<protein>
    <submittedName>
        <fullName evidence="4">Putative WD repeat-containing protein</fullName>
    </submittedName>
</protein>
<dbReference type="Proteomes" id="UP000186594">
    <property type="component" value="Unassembled WGS sequence"/>
</dbReference>
<dbReference type="InterPro" id="IPR001680">
    <property type="entry name" value="WD40_rpt"/>
</dbReference>